<dbReference type="RefSeq" id="WP_089220141.1">
    <property type="nucleotide sequence ID" value="NZ_FZOS01000015.1"/>
</dbReference>
<reference evidence="10" key="1">
    <citation type="submission" date="2017-06" db="EMBL/GenBank/DDBJ databases">
        <authorList>
            <person name="Varghese N."/>
            <person name="Submissions S."/>
        </authorList>
    </citation>
    <scope>NUCLEOTIDE SEQUENCE [LARGE SCALE GENOMIC DNA]</scope>
    <source>
        <strain evidence="10">LNB2</strain>
    </source>
</reference>
<dbReference type="InterPro" id="IPR024791">
    <property type="entry name" value="Cyt_c/ubiquinol_Oxase_su3"/>
</dbReference>
<dbReference type="GO" id="GO:0004129">
    <property type="term" value="F:cytochrome-c oxidase activity"/>
    <property type="evidence" value="ECO:0007669"/>
    <property type="project" value="InterPro"/>
</dbReference>
<feature type="transmembrane region" description="Helical" evidence="7">
    <location>
        <begin position="81"/>
        <end position="101"/>
    </location>
</feature>
<proteinExistence type="inferred from homology"/>
<accession>A0A239H3A6</accession>
<feature type="transmembrane region" description="Helical" evidence="7">
    <location>
        <begin position="218"/>
        <end position="235"/>
    </location>
</feature>
<dbReference type="Proteomes" id="UP000198281">
    <property type="component" value="Unassembled WGS sequence"/>
</dbReference>
<keyword evidence="5 7" id="KW-0472">Membrane</keyword>
<comment type="similarity">
    <text evidence="2 6">Belongs to the cytochrome c oxidase subunit 3 family.</text>
</comment>
<dbReference type="InterPro" id="IPR035973">
    <property type="entry name" value="Cyt_c_oxidase_su3-like_sf"/>
</dbReference>
<evidence type="ECO:0000256" key="3">
    <source>
        <dbReference type="ARBA" id="ARBA00022692"/>
    </source>
</evidence>
<sequence>MSVIGTLTEKPWLTPGIDAAAIDRPDNDGRPFDPGIFLGVFLGVVTALFLLIASAYLMRMGVHGPLGHGAGDWGAITEPPLLWANTAILVLSSLAFQGAGIAAGRGARRAMRITLIVGGALGIAFLVGQVVLWRELQASGYFLAIHSGLCTVSGDPLAQPADLFISGNPAIAFLYLIMAVHGLHIVGGLVAWGRAIRRAFAGTVPAGLARSVTLCARYWHFLLLVWLAMFGLLLMT</sequence>
<evidence type="ECO:0000256" key="6">
    <source>
        <dbReference type="RuleBase" id="RU003376"/>
    </source>
</evidence>
<dbReference type="OrthoDB" id="9808200at2"/>
<dbReference type="InterPro" id="IPR000298">
    <property type="entry name" value="Cyt_c_oxidase-like_su3"/>
</dbReference>
<feature type="transmembrane region" description="Helical" evidence="7">
    <location>
        <begin position="36"/>
        <end position="58"/>
    </location>
</feature>
<evidence type="ECO:0000256" key="2">
    <source>
        <dbReference type="ARBA" id="ARBA00010581"/>
    </source>
</evidence>
<feature type="domain" description="Heme-copper oxidase subunit III family profile" evidence="8">
    <location>
        <begin position="1"/>
        <end position="236"/>
    </location>
</feature>
<dbReference type="Gene3D" id="1.20.120.80">
    <property type="entry name" value="Cytochrome c oxidase, subunit III, four-helix bundle"/>
    <property type="match status" value="1"/>
</dbReference>
<name>A0A239H3A6_9SPHN</name>
<protein>
    <submittedName>
        <fullName evidence="9">Cytochrome c oxidase subunit 3</fullName>
    </submittedName>
</protein>
<evidence type="ECO:0000256" key="5">
    <source>
        <dbReference type="ARBA" id="ARBA00023136"/>
    </source>
</evidence>
<dbReference type="SUPFAM" id="SSF81452">
    <property type="entry name" value="Cytochrome c oxidase subunit III-like"/>
    <property type="match status" value="1"/>
</dbReference>
<evidence type="ECO:0000256" key="4">
    <source>
        <dbReference type="ARBA" id="ARBA00022989"/>
    </source>
</evidence>
<evidence type="ECO:0000313" key="10">
    <source>
        <dbReference type="Proteomes" id="UP000198281"/>
    </source>
</evidence>
<feature type="transmembrane region" description="Helical" evidence="7">
    <location>
        <begin position="170"/>
        <end position="192"/>
    </location>
</feature>
<evidence type="ECO:0000256" key="1">
    <source>
        <dbReference type="ARBA" id="ARBA00004141"/>
    </source>
</evidence>
<dbReference type="GO" id="GO:0019646">
    <property type="term" value="P:aerobic electron transport chain"/>
    <property type="evidence" value="ECO:0007669"/>
    <property type="project" value="InterPro"/>
</dbReference>
<dbReference type="PANTHER" id="PTHR11403:SF10">
    <property type="entry name" value="CYTOCHROME C OXIDASE"/>
    <property type="match status" value="1"/>
</dbReference>
<feature type="transmembrane region" description="Helical" evidence="7">
    <location>
        <begin position="113"/>
        <end position="133"/>
    </location>
</feature>
<evidence type="ECO:0000313" key="9">
    <source>
        <dbReference type="EMBL" id="SNS75956.1"/>
    </source>
</evidence>
<dbReference type="EMBL" id="FZOS01000015">
    <property type="protein sequence ID" value="SNS75956.1"/>
    <property type="molecule type" value="Genomic_DNA"/>
</dbReference>
<keyword evidence="4 7" id="KW-1133">Transmembrane helix</keyword>
<dbReference type="InterPro" id="IPR013833">
    <property type="entry name" value="Cyt_c_oxidase_su3_a-hlx"/>
</dbReference>
<gene>
    <name evidence="9" type="ORF">SAMN06295912_11512</name>
</gene>
<dbReference type="PANTHER" id="PTHR11403">
    <property type="entry name" value="CYTOCHROME C OXIDASE SUBUNIT III"/>
    <property type="match status" value="1"/>
</dbReference>
<evidence type="ECO:0000256" key="7">
    <source>
        <dbReference type="SAM" id="Phobius"/>
    </source>
</evidence>
<dbReference type="AlphaFoldDB" id="A0A239H3A6"/>
<keyword evidence="10" id="KW-1185">Reference proteome</keyword>
<organism evidence="9 10">
    <name type="scientific">Edaphosphingomonas laterariae</name>
    <dbReference type="NCBI Taxonomy" id="861865"/>
    <lineage>
        <taxon>Bacteria</taxon>
        <taxon>Pseudomonadati</taxon>
        <taxon>Pseudomonadota</taxon>
        <taxon>Alphaproteobacteria</taxon>
        <taxon>Sphingomonadales</taxon>
        <taxon>Rhizorhabdaceae</taxon>
        <taxon>Edaphosphingomonas</taxon>
    </lineage>
</organism>
<keyword evidence="3 6" id="KW-0812">Transmembrane</keyword>
<dbReference type="GO" id="GO:0005886">
    <property type="term" value="C:plasma membrane"/>
    <property type="evidence" value="ECO:0007669"/>
    <property type="project" value="UniProtKB-SubCell"/>
</dbReference>
<evidence type="ECO:0000259" key="8">
    <source>
        <dbReference type="PROSITE" id="PS50253"/>
    </source>
</evidence>
<dbReference type="PROSITE" id="PS50253">
    <property type="entry name" value="COX3"/>
    <property type="match status" value="1"/>
</dbReference>
<comment type="subcellular location">
    <subcellularLocation>
        <location evidence="6">Cell membrane</location>
        <topology evidence="6">Multi-pass membrane protein</topology>
    </subcellularLocation>
    <subcellularLocation>
        <location evidence="1">Membrane</location>
        <topology evidence="1">Multi-pass membrane protein</topology>
    </subcellularLocation>
</comment>